<evidence type="ECO:0000313" key="3">
    <source>
        <dbReference type="WBParaSite" id="HPBE_0001765701-mRNA-1"/>
    </source>
</evidence>
<dbReference type="EMBL" id="UZAH01030159">
    <property type="protein sequence ID" value="VDP09530.1"/>
    <property type="molecule type" value="Genomic_DNA"/>
</dbReference>
<evidence type="ECO:0000313" key="2">
    <source>
        <dbReference type="Proteomes" id="UP000050761"/>
    </source>
</evidence>
<dbReference type="PANTHER" id="PTHR46068:SF1">
    <property type="entry name" value="TRANSPOSASE IS30-LIKE HTH DOMAIN-CONTAINING PROTEIN"/>
    <property type="match status" value="1"/>
</dbReference>
<reference evidence="3" key="2">
    <citation type="submission" date="2019-09" db="UniProtKB">
        <authorList>
            <consortium name="WormBaseParasite"/>
        </authorList>
    </citation>
    <scope>IDENTIFICATION</scope>
</reference>
<gene>
    <name evidence="1" type="ORF">HPBE_LOCUS17656</name>
</gene>
<sequence length="74" mass="8797">MYRYRTQRVHMLTERMKAQRPRRCKNMLKQFAKGTRRAMAFSDEKVFTLETTVNRQNDRILSQNVGAATAMGNW</sequence>
<organism evidence="2 3">
    <name type="scientific">Heligmosomoides polygyrus</name>
    <name type="common">Parasitic roundworm</name>
    <dbReference type="NCBI Taxonomy" id="6339"/>
    <lineage>
        <taxon>Eukaryota</taxon>
        <taxon>Metazoa</taxon>
        <taxon>Ecdysozoa</taxon>
        <taxon>Nematoda</taxon>
        <taxon>Chromadorea</taxon>
        <taxon>Rhabditida</taxon>
        <taxon>Rhabditina</taxon>
        <taxon>Rhabditomorpha</taxon>
        <taxon>Strongyloidea</taxon>
        <taxon>Heligmosomidae</taxon>
        <taxon>Heligmosomoides</taxon>
    </lineage>
</organism>
<keyword evidence="2" id="KW-1185">Reference proteome</keyword>
<evidence type="ECO:0000313" key="1">
    <source>
        <dbReference type="EMBL" id="VDP09530.1"/>
    </source>
</evidence>
<protein>
    <submittedName>
        <fullName evidence="3">Transposase</fullName>
    </submittedName>
</protein>
<dbReference type="Proteomes" id="UP000050761">
    <property type="component" value="Unassembled WGS sequence"/>
</dbReference>
<dbReference type="AlphaFoldDB" id="A0A183G7B1"/>
<accession>A0A3P8AY89</accession>
<reference evidence="1 2" key="1">
    <citation type="submission" date="2018-11" db="EMBL/GenBank/DDBJ databases">
        <authorList>
            <consortium name="Pathogen Informatics"/>
        </authorList>
    </citation>
    <scope>NUCLEOTIDE SEQUENCE [LARGE SCALE GENOMIC DNA]</scope>
</reference>
<dbReference type="WBParaSite" id="HPBE_0001765701-mRNA-1">
    <property type="protein sequence ID" value="HPBE_0001765701-mRNA-1"/>
    <property type="gene ID" value="HPBE_0001765701"/>
</dbReference>
<proteinExistence type="predicted"/>
<dbReference type="PANTHER" id="PTHR46068">
    <property type="entry name" value="PROTEIN CBG27172"/>
    <property type="match status" value="1"/>
</dbReference>
<name>A0A183G7B1_HELPZ</name>
<accession>A0A183G7B1</accession>